<keyword evidence="4" id="KW-1185">Reference proteome</keyword>
<dbReference type="STRING" id="1834516.BL253_20535"/>
<dbReference type="InterPro" id="IPR011251">
    <property type="entry name" value="Luciferase-like_dom"/>
</dbReference>
<accession>A0A1V2I7M2</accession>
<reference evidence="4" key="1">
    <citation type="submission" date="2016-10" db="EMBL/GenBank/DDBJ databases">
        <title>Frankia sp. NRRL B-16386 Genome sequencing.</title>
        <authorList>
            <person name="Ghodhbane-Gtari F."/>
            <person name="Swanson E."/>
            <person name="Gueddou A."/>
            <person name="Hezbri K."/>
            <person name="Ktari K."/>
            <person name="Nouioui I."/>
            <person name="Morris K."/>
            <person name="Simpson S."/>
            <person name="Abebe-Akele F."/>
            <person name="Thomas K."/>
            <person name="Gtari M."/>
            <person name="Tisa L.S."/>
        </authorList>
    </citation>
    <scope>NUCLEOTIDE SEQUENCE [LARGE SCALE GENOMIC DNA]</scope>
    <source>
        <strain evidence="4">NRRL B-16386</strain>
    </source>
</reference>
<sequence length="346" mass="36505">MKLAMTLPYSGDFRAAARLVPDLERAGLDAVLLPEAYSFDVISQIGYLAAVTERMELGTGIVNVYSRTPALLGMTAAGADHVTGGRFILGVGASGPQVVEGFHALPYTKPLARTRDVIEVVRKVVRREVLVHDGAAVTIPLPASAGTGLGKPLKLINRPDRPAVPVWWAALKSGAVTAAAELADGWIPFLFFPERADLVWGDALAAGRARRAPELGPLDVLAGGRTAVGDDVDIEAVRDAIRPHVALYVGGMGARGKNFYNDIVAQYGFGDAAKIVQDLYLDGKKKEAEAALPADLLDGLVLAGPPAAVAERVAAFRAAGVTYLEIVPHGPDPVRLVERMRAIVDA</sequence>
<gene>
    <name evidence="3" type="ORF">BL253_20535</name>
</gene>
<evidence type="ECO:0000256" key="1">
    <source>
        <dbReference type="ARBA" id="ARBA00023002"/>
    </source>
</evidence>
<evidence type="ECO:0000259" key="2">
    <source>
        <dbReference type="Pfam" id="PF00296"/>
    </source>
</evidence>
<evidence type="ECO:0000313" key="4">
    <source>
        <dbReference type="Proteomes" id="UP000188929"/>
    </source>
</evidence>
<feature type="domain" description="Luciferase-like" evidence="2">
    <location>
        <begin position="8"/>
        <end position="322"/>
    </location>
</feature>
<comment type="caution">
    <text evidence="3">The sequence shown here is derived from an EMBL/GenBank/DDBJ whole genome shotgun (WGS) entry which is preliminary data.</text>
</comment>
<evidence type="ECO:0000313" key="3">
    <source>
        <dbReference type="EMBL" id="ONH27996.1"/>
    </source>
</evidence>
<dbReference type="RefSeq" id="WP_076818807.1">
    <property type="nucleotide sequence ID" value="NZ_MOMC01000043.1"/>
</dbReference>
<dbReference type="PANTHER" id="PTHR43244:SF1">
    <property type="entry name" value="5,10-METHYLENETETRAHYDROMETHANOPTERIN REDUCTASE"/>
    <property type="match status" value="1"/>
</dbReference>
<dbReference type="AlphaFoldDB" id="A0A1V2I7M2"/>
<dbReference type="NCBIfam" id="TIGR03559">
    <property type="entry name" value="F420_Rv3520c"/>
    <property type="match status" value="1"/>
</dbReference>
<dbReference type="Pfam" id="PF00296">
    <property type="entry name" value="Bac_luciferase"/>
    <property type="match status" value="1"/>
</dbReference>
<keyword evidence="1" id="KW-0560">Oxidoreductase</keyword>
<dbReference type="OrthoDB" id="5241778at2"/>
<dbReference type="CDD" id="cd01097">
    <property type="entry name" value="Tetrahydromethanopterin_reductase"/>
    <property type="match status" value="1"/>
</dbReference>
<protein>
    <submittedName>
        <fullName evidence="3">LLM class F420-dependent oxidoreductase</fullName>
    </submittedName>
</protein>
<dbReference type="GO" id="GO:0016705">
    <property type="term" value="F:oxidoreductase activity, acting on paired donors, with incorporation or reduction of molecular oxygen"/>
    <property type="evidence" value="ECO:0007669"/>
    <property type="project" value="InterPro"/>
</dbReference>
<dbReference type="Proteomes" id="UP000188929">
    <property type="component" value="Unassembled WGS sequence"/>
</dbReference>
<organism evidence="3 4">
    <name type="scientific">Pseudofrankia asymbiotica</name>
    <dbReference type="NCBI Taxonomy" id="1834516"/>
    <lineage>
        <taxon>Bacteria</taxon>
        <taxon>Bacillati</taxon>
        <taxon>Actinomycetota</taxon>
        <taxon>Actinomycetes</taxon>
        <taxon>Frankiales</taxon>
        <taxon>Frankiaceae</taxon>
        <taxon>Pseudofrankia</taxon>
    </lineage>
</organism>
<proteinExistence type="predicted"/>
<dbReference type="InterPro" id="IPR050564">
    <property type="entry name" value="F420-G6PD/mer"/>
</dbReference>
<dbReference type="PANTHER" id="PTHR43244">
    <property type="match status" value="1"/>
</dbReference>
<dbReference type="EMBL" id="MOMC01000043">
    <property type="protein sequence ID" value="ONH27996.1"/>
    <property type="molecule type" value="Genomic_DNA"/>
</dbReference>
<dbReference type="InterPro" id="IPR019951">
    <property type="entry name" value="F420_OxRdatse_Rv3520c_pred"/>
</dbReference>
<name>A0A1V2I7M2_9ACTN</name>
<dbReference type="InterPro" id="IPR036661">
    <property type="entry name" value="Luciferase-like_sf"/>
</dbReference>
<dbReference type="Gene3D" id="3.20.20.30">
    <property type="entry name" value="Luciferase-like domain"/>
    <property type="match status" value="1"/>
</dbReference>
<dbReference type="SUPFAM" id="SSF51679">
    <property type="entry name" value="Bacterial luciferase-like"/>
    <property type="match status" value="1"/>
</dbReference>